<protein>
    <submittedName>
        <fullName evidence="1">Uncharacterized protein</fullName>
    </submittedName>
</protein>
<name>A0AAD4RVW1_9MAGN</name>
<dbReference type="Proteomes" id="UP001202328">
    <property type="component" value="Unassembled WGS sequence"/>
</dbReference>
<reference evidence="1" key="1">
    <citation type="submission" date="2022-04" db="EMBL/GenBank/DDBJ databases">
        <title>A functionally conserved STORR gene fusion in Papaver species that diverged 16.8 million years ago.</title>
        <authorList>
            <person name="Catania T."/>
        </authorList>
    </citation>
    <scope>NUCLEOTIDE SEQUENCE</scope>
    <source>
        <strain evidence="1">S-188037</strain>
    </source>
</reference>
<dbReference type="AlphaFoldDB" id="A0AAD4RVW1"/>
<comment type="caution">
    <text evidence="1">The sequence shown here is derived from an EMBL/GenBank/DDBJ whole genome shotgun (WGS) entry which is preliminary data.</text>
</comment>
<keyword evidence="2" id="KW-1185">Reference proteome</keyword>
<gene>
    <name evidence="1" type="ORF">MKW98_027517</name>
</gene>
<organism evidence="1 2">
    <name type="scientific">Papaver atlanticum</name>
    <dbReference type="NCBI Taxonomy" id="357466"/>
    <lineage>
        <taxon>Eukaryota</taxon>
        <taxon>Viridiplantae</taxon>
        <taxon>Streptophyta</taxon>
        <taxon>Embryophyta</taxon>
        <taxon>Tracheophyta</taxon>
        <taxon>Spermatophyta</taxon>
        <taxon>Magnoliopsida</taxon>
        <taxon>Ranunculales</taxon>
        <taxon>Papaveraceae</taxon>
        <taxon>Papaveroideae</taxon>
        <taxon>Papaver</taxon>
    </lineage>
</organism>
<sequence length="81" mass="9157">MRGQSHVGTSTSAAFNTHVQDFELETFYRKLSRRNDCLERQVNFASNKFPELAADLTKIAQDYKDTKSEEDFGLSDTSSSS</sequence>
<accession>A0AAD4RVW1</accession>
<proteinExistence type="predicted"/>
<dbReference type="EMBL" id="JAJJMB010017748">
    <property type="protein sequence ID" value="KAI3835605.1"/>
    <property type="molecule type" value="Genomic_DNA"/>
</dbReference>
<evidence type="ECO:0000313" key="1">
    <source>
        <dbReference type="EMBL" id="KAI3835605.1"/>
    </source>
</evidence>
<evidence type="ECO:0000313" key="2">
    <source>
        <dbReference type="Proteomes" id="UP001202328"/>
    </source>
</evidence>